<keyword evidence="7" id="KW-1278">Translocase</keyword>
<protein>
    <submittedName>
        <fullName evidence="11">ABC transporter related</fullName>
    </submittedName>
</protein>
<dbReference type="GO" id="GO:0042626">
    <property type="term" value="F:ATPase-coupled transmembrane transporter activity"/>
    <property type="evidence" value="ECO:0007669"/>
    <property type="project" value="TreeGrafter"/>
</dbReference>
<keyword evidence="8" id="KW-0472">Membrane</keyword>
<feature type="domain" description="ABC transporter" evidence="10">
    <location>
        <begin position="302"/>
        <end position="531"/>
    </location>
</feature>
<evidence type="ECO:0000256" key="1">
    <source>
        <dbReference type="ARBA" id="ARBA00004202"/>
    </source>
</evidence>
<feature type="domain" description="ABC transporter" evidence="10">
    <location>
        <begin position="4"/>
        <end position="245"/>
    </location>
</feature>
<dbReference type="FunFam" id="3.40.50.300:FF:000224">
    <property type="entry name" value="Energy-coupling factor transporter ATP-binding protein EcfA"/>
    <property type="match status" value="1"/>
</dbReference>
<dbReference type="PANTHER" id="PTHR43553">
    <property type="entry name" value="HEAVY METAL TRANSPORTER"/>
    <property type="match status" value="1"/>
</dbReference>
<keyword evidence="5" id="KW-0547">Nucleotide-binding</keyword>
<keyword evidence="6" id="KW-0067">ATP-binding</keyword>
<dbReference type="InterPro" id="IPR050095">
    <property type="entry name" value="ECF_ABC_transporter_ATP-bd"/>
</dbReference>
<dbReference type="GO" id="GO:0016887">
    <property type="term" value="F:ATP hydrolysis activity"/>
    <property type="evidence" value="ECO:0007669"/>
    <property type="project" value="InterPro"/>
</dbReference>
<comment type="similarity">
    <text evidence="2">Belongs to the ABC transporter superfamily.</text>
</comment>
<dbReference type="EMBL" id="EF584000">
    <property type="protein sequence ID" value="ABQ76105.1"/>
    <property type="molecule type" value="Genomic_DNA"/>
</dbReference>
<accession>A5YSZ8</accession>
<evidence type="ECO:0000313" key="11">
    <source>
        <dbReference type="EMBL" id="ABQ76105.1"/>
    </source>
</evidence>
<dbReference type="GO" id="GO:0005524">
    <property type="term" value="F:ATP binding"/>
    <property type="evidence" value="ECO:0007669"/>
    <property type="project" value="UniProtKB-KW"/>
</dbReference>
<evidence type="ECO:0000256" key="3">
    <source>
        <dbReference type="ARBA" id="ARBA00022448"/>
    </source>
</evidence>
<keyword evidence="3" id="KW-0813">Transport</keyword>
<evidence type="ECO:0000256" key="4">
    <source>
        <dbReference type="ARBA" id="ARBA00022475"/>
    </source>
</evidence>
<sequence>MSQIQYEDVSFTYDTAHDPAIQDLTLSIESAEFVGVSGPEGAGKTTFAQMLPGFIPHFYDGTLRGEIRINEVTSTTADIATLGTEVGYVFEHPTQQLSGAAMTVEGEIAFGLEQRAVTPSDMETAINDALSAVNISHLQKRDPATLSGGQLQRVAIASVLVLEPNIVVFDQPTGQLDPDGSEAVFDIAQRLAAGGLTVIFITQDMHRLAPRASRLVVFDHGHCVMDDTPRRVLASEAVDELVTIPPTAQLARNLQSQESLSGETTLPLTTAEATQFCQEHDVISSSNGGEQSMNQETGTPRVSFDSVSYRYDNDIQALSDVSTRLYDGCVMLIGENGSGKTTFAKLLNGLLTPTEGRIKIGETLTESTSVAELAETVGLVFQDPDEQLFQSSVGQEIRFGPENIGHTAVDAQVDTVINLLDLEEVRDMNSYELGRGTRKRVAMASVIAMDTSILVFDEPTGEQDRRGRDTIGSVIDTLSEDRLVICITHDMEFAQQHGDRIIALADGEIIADGTPTKVFNKPRVMDKAGVQRPVAAQIAEELQIEHVTSVGEIERHLSASPRTD</sequence>
<evidence type="ECO:0000256" key="2">
    <source>
        <dbReference type="ARBA" id="ARBA00005417"/>
    </source>
</evidence>
<dbReference type="SUPFAM" id="SSF52540">
    <property type="entry name" value="P-loop containing nucleoside triphosphate hydrolases"/>
    <property type="match status" value="2"/>
</dbReference>
<evidence type="ECO:0000256" key="7">
    <source>
        <dbReference type="ARBA" id="ARBA00022967"/>
    </source>
</evidence>
<dbReference type="AlphaFoldDB" id="A5YSZ8"/>
<dbReference type="InterPro" id="IPR003439">
    <property type="entry name" value="ABC_transporter-like_ATP-bd"/>
</dbReference>
<comment type="subcellular location">
    <subcellularLocation>
        <location evidence="1">Cell membrane</location>
        <topology evidence="1">Peripheral membrane protein</topology>
    </subcellularLocation>
</comment>
<name>A5YSZ8_9EURY</name>
<dbReference type="InterPro" id="IPR003593">
    <property type="entry name" value="AAA+_ATPase"/>
</dbReference>
<evidence type="ECO:0000256" key="6">
    <source>
        <dbReference type="ARBA" id="ARBA00022840"/>
    </source>
</evidence>
<evidence type="ECO:0000259" key="10">
    <source>
        <dbReference type="PROSITE" id="PS50893"/>
    </source>
</evidence>
<proteinExistence type="inferred from homology"/>
<dbReference type="CDD" id="cd03225">
    <property type="entry name" value="ABC_cobalt_CbiO_domain1"/>
    <property type="match status" value="2"/>
</dbReference>
<dbReference type="GO" id="GO:0043190">
    <property type="term" value="C:ATP-binding cassette (ABC) transporter complex"/>
    <property type="evidence" value="ECO:0007669"/>
    <property type="project" value="TreeGrafter"/>
</dbReference>
<keyword evidence="4" id="KW-1003">Cell membrane</keyword>
<dbReference type="PANTHER" id="PTHR43553:SF24">
    <property type="entry name" value="ENERGY-COUPLING FACTOR TRANSPORTER ATP-BINDING PROTEIN ECFA1"/>
    <property type="match status" value="1"/>
</dbReference>
<dbReference type="InterPro" id="IPR017871">
    <property type="entry name" value="ABC_transporter-like_CS"/>
</dbReference>
<evidence type="ECO:0000256" key="5">
    <source>
        <dbReference type="ARBA" id="ARBA00022741"/>
    </source>
</evidence>
<dbReference type="PROSITE" id="PS50893">
    <property type="entry name" value="ABC_TRANSPORTER_2"/>
    <property type="match status" value="2"/>
</dbReference>
<dbReference type="PROSITE" id="PS00211">
    <property type="entry name" value="ABC_TRANSPORTER_1"/>
    <property type="match status" value="1"/>
</dbReference>
<evidence type="ECO:0000256" key="9">
    <source>
        <dbReference type="ARBA" id="ARBA00025157"/>
    </source>
</evidence>
<dbReference type="Gene3D" id="3.40.50.300">
    <property type="entry name" value="P-loop containing nucleotide triphosphate hydrolases"/>
    <property type="match status" value="2"/>
</dbReference>
<dbReference type="SMART" id="SM00382">
    <property type="entry name" value="AAA"/>
    <property type="match status" value="2"/>
</dbReference>
<evidence type="ECO:0000256" key="8">
    <source>
        <dbReference type="ARBA" id="ARBA00023136"/>
    </source>
</evidence>
<reference evidence="11" key="1">
    <citation type="journal article" date="2007" name="ISME J.">
        <title>Genomic plasticity in prokaryotes: the case of the square haloarchaeon.</title>
        <authorList>
            <person name="Cuadros-Orellana S."/>
            <person name="Martin-Cuadrado A.B."/>
            <person name="Legault B."/>
            <person name="D'Auria G."/>
            <person name="Zhaxybayeva O."/>
            <person name="Papke R.T."/>
            <person name="Rodriguez-Valera F."/>
        </authorList>
    </citation>
    <scope>NUCLEOTIDE SEQUENCE</scope>
</reference>
<dbReference type="InterPro" id="IPR027417">
    <property type="entry name" value="P-loop_NTPase"/>
</dbReference>
<organism evidence="11">
    <name type="scientific">uncultured haloarchaeon</name>
    <dbReference type="NCBI Taxonomy" id="160804"/>
    <lineage>
        <taxon>Archaea</taxon>
        <taxon>Methanobacteriati</taxon>
        <taxon>Methanobacteriota</taxon>
        <taxon>Stenosarchaea group</taxon>
        <taxon>Halobacteria</taxon>
        <taxon>Halobacteriales</taxon>
        <taxon>Halobacteriaceae</taxon>
        <taxon>environmental samples</taxon>
    </lineage>
</organism>
<dbReference type="NCBIfam" id="NF010167">
    <property type="entry name" value="PRK13648.1"/>
    <property type="match status" value="2"/>
</dbReference>
<dbReference type="Pfam" id="PF00005">
    <property type="entry name" value="ABC_tran"/>
    <property type="match status" value="2"/>
</dbReference>
<dbReference type="InterPro" id="IPR015856">
    <property type="entry name" value="ABC_transpr_CbiO/EcfA_su"/>
</dbReference>
<comment type="function">
    <text evidence="9">Probably part of an ABC transporter complex. Responsible for energy coupling to the transport system.</text>
</comment>